<proteinExistence type="predicted"/>
<dbReference type="CDD" id="cd03360">
    <property type="entry name" value="LbH_AT_putative"/>
    <property type="match status" value="1"/>
</dbReference>
<dbReference type="InterPro" id="IPR011004">
    <property type="entry name" value="Trimer_LpxA-like_sf"/>
</dbReference>
<dbReference type="InterPro" id="IPR001451">
    <property type="entry name" value="Hexapep"/>
</dbReference>
<dbReference type="NCBIfam" id="TIGR03570">
    <property type="entry name" value="NeuD_NnaD"/>
    <property type="match status" value="1"/>
</dbReference>
<evidence type="ECO:0000313" key="3">
    <source>
        <dbReference type="Proteomes" id="UP001258181"/>
    </source>
</evidence>
<organism evidence="2 3">
    <name type="scientific">Fictibacillus barbaricus</name>
    <dbReference type="NCBI Taxonomy" id="182136"/>
    <lineage>
        <taxon>Bacteria</taxon>
        <taxon>Bacillati</taxon>
        <taxon>Bacillota</taxon>
        <taxon>Bacilli</taxon>
        <taxon>Bacillales</taxon>
        <taxon>Fictibacillaceae</taxon>
        <taxon>Fictibacillus</taxon>
    </lineage>
</organism>
<dbReference type="Pfam" id="PF00132">
    <property type="entry name" value="Hexapep"/>
    <property type="match status" value="1"/>
</dbReference>
<dbReference type="InterPro" id="IPR050179">
    <property type="entry name" value="Trans_hexapeptide_repeat"/>
</dbReference>
<evidence type="ECO:0000259" key="1">
    <source>
        <dbReference type="Pfam" id="PF17836"/>
    </source>
</evidence>
<dbReference type="EMBL" id="JAVDWA010000003">
    <property type="protein sequence ID" value="MDR7073357.1"/>
    <property type="molecule type" value="Genomic_DNA"/>
</dbReference>
<dbReference type="PANTHER" id="PTHR43300">
    <property type="entry name" value="ACETYLTRANSFERASE"/>
    <property type="match status" value="1"/>
</dbReference>
<comment type="caution">
    <text evidence="2">The sequence shown here is derived from an EMBL/GenBank/DDBJ whole genome shotgun (WGS) entry which is preliminary data.</text>
</comment>
<sequence>MKNIVVFGCGGHAKVVIDILEKNNEFNILGLIDDFVAAGTLVYGYEVLGDETILEANSKIVGGIVAIGDNSVRSQMVGKIKEIATDFSFITAVHPSVVIARGVELGEGTVVMPGAIINSDSKIGEHCIINTKASIDHDCRLGDYVSLAPGVTLGGNVAIGQYSAVSLGSSIIHSIKIGQHTIIGAGSTVLKDTESNVIAYGTPANVVRTRIKGEKYL</sequence>
<reference evidence="2 3" key="1">
    <citation type="submission" date="2023-07" db="EMBL/GenBank/DDBJ databases">
        <title>Sorghum-associated microbial communities from plants grown in Nebraska, USA.</title>
        <authorList>
            <person name="Schachtman D."/>
        </authorList>
    </citation>
    <scope>NUCLEOTIDE SEQUENCE [LARGE SCALE GENOMIC DNA]</scope>
    <source>
        <strain evidence="2 3">BE211</strain>
    </source>
</reference>
<dbReference type="Gene3D" id="3.40.50.20">
    <property type="match status" value="1"/>
</dbReference>
<keyword evidence="3" id="KW-1185">Reference proteome</keyword>
<evidence type="ECO:0000313" key="2">
    <source>
        <dbReference type="EMBL" id="MDR7073357.1"/>
    </source>
</evidence>
<dbReference type="Proteomes" id="UP001258181">
    <property type="component" value="Unassembled WGS sequence"/>
</dbReference>
<dbReference type="RefSeq" id="WP_310258855.1">
    <property type="nucleotide sequence ID" value="NZ_JAVDWA010000003.1"/>
</dbReference>
<dbReference type="InterPro" id="IPR020019">
    <property type="entry name" value="AcTrfase_PglD-like"/>
</dbReference>
<dbReference type="PANTHER" id="PTHR43300:SF7">
    <property type="entry name" value="UDP-N-ACETYLBACILLOSAMINE N-ACETYLTRANSFERASE"/>
    <property type="match status" value="1"/>
</dbReference>
<feature type="domain" description="PglD N-terminal" evidence="1">
    <location>
        <begin position="3"/>
        <end position="79"/>
    </location>
</feature>
<dbReference type="InterPro" id="IPR041561">
    <property type="entry name" value="PglD_N"/>
</dbReference>
<protein>
    <submittedName>
        <fullName evidence="2">Sugar O-acyltransferase (Sialic acid O-acetyltransferase NeuD family)</fullName>
    </submittedName>
</protein>
<name>A0ABU1U1L4_9BACL</name>
<dbReference type="Pfam" id="PF17836">
    <property type="entry name" value="PglD_N"/>
    <property type="match status" value="1"/>
</dbReference>
<accession>A0ABU1U1L4</accession>
<gene>
    <name evidence="2" type="ORF">J2X07_002343</name>
</gene>
<dbReference type="SUPFAM" id="SSF51161">
    <property type="entry name" value="Trimeric LpxA-like enzymes"/>
    <property type="match status" value="1"/>
</dbReference>
<dbReference type="Gene3D" id="2.160.10.10">
    <property type="entry name" value="Hexapeptide repeat proteins"/>
    <property type="match status" value="1"/>
</dbReference>